<dbReference type="InterPro" id="IPR033464">
    <property type="entry name" value="CSN8_PSD8_EIF3K"/>
</dbReference>
<dbReference type="AlphaFoldDB" id="K8EJD0"/>
<dbReference type="InterPro" id="IPR006746">
    <property type="entry name" value="26S_Psome_Rpn12"/>
</dbReference>
<proteinExistence type="inferred from homology"/>
<dbReference type="GO" id="GO:0005634">
    <property type="term" value="C:nucleus"/>
    <property type="evidence" value="ECO:0007669"/>
    <property type="project" value="TreeGrafter"/>
</dbReference>
<dbReference type="GO" id="GO:0043161">
    <property type="term" value="P:proteasome-mediated ubiquitin-dependent protein catabolic process"/>
    <property type="evidence" value="ECO:0007669"/>
    <property type="project" value="TreeGrafter"/>
</dbReference>
<dbReference type="eggNOG" id="KOG3151">
    <property type="taxonomic scope" value="Eukaryota"/>
</dbReference>
<name>K8EJD0_9CHLO</name>
<evidence type="ECO:0000313" key="4">
    <source>
        <dbReference type="EMBL" id="CCO18302.1"/>
    </source>
</evidence>
<dbReference type="Gene3D" id="1.25.40.990">
    <property type="match status" value="1"/>
</dbReference>
<dbReference type="KEGG" id="bpg:Bathy10g04090"/>
<gene>
    <name evidence="4" type="ordered locus">Bathy10g04090</name>
</gene>
<keyword evidence="2 4" id="KW-0647">Proteasome</keyword>
<evidence type="ECO:0000259" key="3">
    <source>
        <dbReference type="PROSITE" id="PS50250"/>
    </source>
</evidence>
<comment type="similarity">
    <text evidence="1">Belongs to the proteasome subunit S14 family.</text>
</comment>
<dbReference type="InterPro" id="IPR000717">
    <property type="entry name" value="PCI_dom"/>
</dbReference>
<accession>K8EJD0</accession>
<dbReference type="PANTHER" id="PTHR12387:SF0">
    <property type="entry name" value="26S PROTEASOME NON-ATPASE REGULATORY SUBUNIT 8"/>
    <property type="match status" value="1"/>
</dbReference>
<evidence type="ECO:0000256" key="1">
    <source>
        <dbReference type="ARBA" id="ARBA00009627"/>
    </source>
</evidence>
<dbReference type="OrthoDB" id="8775810at2759"/>
<keyword evidence="5" id="KW-1185">Reference proteome</keyword>
<dbReference type="Pfam" id="PF10075">
    <property type="entry name" value="CSN8_PSD8_EIF3K"/>
    <property type="match status" value="1"/>
</dbReference>
<dbReference type="Proteomes" id="UP000198341">
    <property type="component" value="Chromosome 10"/>
</dbReference>
<dbReference type="GO" id="GO:0008541">
    <property type="term" value="C:proteasome regulatory particle, lid subcomplex"/>
    <property type="evidence" value="ECO:0007669"/>
    <property type="project" value="TreeGrafter"/>
</dbReference>
<organism evidence="4 5">
    <name type="scientific">Bathycoccus prasinos</name>
    <dbReference type="NCBI Taxonomy" id="41875"/>
    <lineage>
        <taxon>Eukaryota</taxon>
        <taxon>Viridiplantae</taxon>
        <taxon>Chlorophyta</taxon>
        <taxon>Mamiellophyceae</taxon>
        <taxon>Mamiellales</taxon>
        <taxon>Bathycoccaceae</taxon>
        <taxon>Bathycoccus</taxon>
    </lineage>
</organism>
<dbReference type="GO" id="GO:0005829">
    <property type="term" value="C:cytosol"/>
    <property type="evidence" value="ECO:0007669"/>
    <property type="project" value="TreeGrafter"/>
</dbReference>
<feature type="domain" description="PCI" evidence="3">
    <location>
        <begin position="99"/>
        <end position="272"/>
    </location>
</feature>
<dbReference type="RefSeq" id="XP_007510769.1">
    <property type="nucleotide sequence ID" value="XM_007510707.1"/>
</dbReference>
<dbReference type="GeneID" id="19013485"/>
<sequence>MTRAEDLASAQNSFKEFKKAFERATTTTTGDENAIMQQEQQQQTSGALNLLENLKVALTHLTALPPLFEQTKSKKEELLLARELLEMSVILCARRDDEMSFERNFAQLRSYYEDVREELPPSKNESICWGLNLLRLLMQNRIGSFHAELELTSSELLANACVKYSIELEQRLMDGAYNKIVEESVNGEIPDESFKPFANRMSKTARDEIVNCIEKSASEITLKNLARLLILDHDKNEAMKYAMERGWMLDDGAIEETFVFSDEQAVPSSKDIPSNEMISRALLYSRELERIV</sequence>
<reference evidence="4 5" key="1">
    <citation type="submission" date="2011-10" db="EMBL/GenBank/DDBJ databases">
        <authorList>
            <person name="Genoscope - CEA"/>
        </authorList>
    </citation>
    <scope>NUCLEOTIDE SEQUENCE [LARGE SCALE GENOMIC DNA]</scope>
    <source>
        <strain evidence="4 5">RCC 1105</strain>
    </source>
</reference>
<dbReference type="PANTHER" id="PTHR12387">
    <property type="entry name" value="26S PROTEASOME NON-ATPASE REGULATORY SUBUNIT 8"/>
    <property type="match status" value="1"/>
</dbReference>
<dbReference type="EMBL" id="FO082269">
    <property type="protein sequence ID" value="CCO18302.1"/>
    <property type="molecule type" value="Genomic_DNA"/>
</dbReference>
<dbReference type="STRING" id="41875.K8EJD0"/>
<dbReference type="PROSITE" id="PS50250">
    <property type="entry name" value="PCI"/>
    <property type="match status" value="1"/>
</dbReference>
<evidence type="ECO:0000256" key="2">
    <source>
        <dbReference type="ARBA" id="ARBA00022942"/>
    </source>
</evidence>
<protein>
    <submittedName>
        <fullName evidence="4">26S proteasome non-ATPase regulatory subunit 8</fullName>
    </submittedName>
</protein>
<evidence type="ECO:0000313" key="5">
    <source>
        <dbReference type="Proteomes" id="UP000198341"/>
    </source>
</evidence>